<sequence>MVAEKTMPDEALLQAFSNDVLDKPEVFLSKTEASAEQAKAMTKYLYDLGKSTETGSLKGQGSMLEELFIDGFDNDQIWEEIHMQNTPFLSYLKSEMKNIKTKKSEALNLAEDQDQEGEDEDEEQDEAEMNLGLDEDDMGLDMEDTDNMEGISGEDEEMEGLSDSNDFGESQDEDEDEEEEEEEEEEEDESEEELDDLDLPVKKKSKTSEVDDDFFNLDEFNAMTEKQEQDELEEKEPDEDEEEIDYFADPDLIDSGDDDEDDFGDMEEDENEVDAHDVTYKDFFAPLEKGKTNRPKPQRRPKGDDEDFFGKQKGNQESMEEMEMEDAEEDEDSAEVNELGDRVSNLFGLEDEEEEDTEKLSKFEKSQRKLNEQISALEQENIAAKDWTIKGEASSSDRPLNSLLEEDLDFETVAKPIPVITAELTQTLEDIIKERILAGNYDDVVRKAPPNPKAFNPSTRVEISDEKSKKSLAELYEDDYVRQTSTTGPVMSEREAALEKKHEEITGLWQELCQKLDSLSNWHYTPKPPKAELTVVTNAPAISMEEAIPVSVADAALLAPEEVYSAGKTPVKGETEMDQAERKRKRAQAKKAKKVEIREKARKDAERKAEREARDRRLGREVGDKGNSKTIVRDKMDAVKALSGQKNISFIDREGNKRSSIKGPQAEASKSAKLKL</sequence>
<dbReference type="PANTHER" id="PTHR17039:SF0">
    <property type="entry name" value="U3 SMALL NUCLEOLAR RIBONUCLEOPROTEIN PROTEIN MPP10"/>
    <property type="match status" value="1"/>
</dbReference>
<evidence type="ECO:0000313" key="9">
    <source>
        <dbReference type="EMBL" id="KAG0024742.1"/>
    </source>
</evidence>
<keyword evidence="10" id="KW-1185">Reference proteome</keyword>
<dbReference type="AlphaFoldDB" id="A0A9P6N4V9"/>
<comment type="similarity">
    <text evidence="6 7">Belongs to the MPP10 family.</text>
</comment>
<accession>A0A9P6N4V9</accession>
<comment type="caution">
    <text evidence="9">The sequence shown here is derived from an EMBL/GenBank/DDBJ whole genome shotgun (WGS) entry which is preliminary data.</text>
</comment>
<dbReference type="GO" id="GO:0034457">
    <property type="term" value="C:Mpp10 complex"/>
    <property type="evidence" value="ECO:0007669"/>
    <property type="project" value="UniProtKB-UniRule"/>
</dbReference>
<evidence type="ECO:0000256" key="1">
    <source>
        <dbReference type="ARBA" id="ARBA00004604"/>
    </source>
</evidence>
<dbReference type="GO" id="GO:0006364">
    <property type="term" value="P:rRNA processing"/>
    <property type="evidence" value="ECO:0007669"/>
    <property type="project" value="UniProtKB-KW"/>
</dbReference>
<dbReference type="Proteomes" id="UP000703661">
    <property type="component" value="Unassembled WGS sequence"/>
</dbReference>
<evidence type="ECO:0000256" key="3">
    <source>
        <dbReference type="ARBA" id="ARBA00022552"/>
    </source>
</evidence>
<dbReference type="Pfam" id="PF04006">
    <property type="entry name" value="Mpp10"/>
    <property type="match status" value="1"/>
</dbReference>
<reference evidence="9" key="1">
    <citation type="journal article" date="2020" name="Fungal Divers.">
        <title>Resolving the Mortierellaceae phylogeny through synthesis of multi-gene phylogenetics and phylogenomics.</title>
        <authorList>
            <person name="Vandepol N."/>
            <person name="Liber J."/>
            <person name="Desiro A."/>
            <person name="Na H."/>
            <person name="Kennedy M."/>
            <person name="Barry K."/>
            <person name="Grigoriev I.V."/>
            <person name="Miller A.N."/>
            <person name="O'Donnell K."/>
            <person name="Stajich J.E."/>
            <person name="Bonito G."/>
        </authorList>
    </citation>
    <scope>NUCLEOTIDE SEQUENCE</scope>
    <source>
        <strain evidence="9">NRRL 2769</strain>
    </source>
</reference>
<comment type="function">
    <text evidence="7">Involved in nucleolar processing of pre-18S ribosomal RNA.</text>
</comment>
<dbReference type="PIRSF" id="PIRSF017300">
    <property type="entry name" value="snoRNP_Mpp10"/>
    <property type="match status" value="1"/>
</dbReference>
<protein>
    <recommendedName>
        <fullName evidence="7">U3 small nucleolar ribonucleoprotein protein MPP10</fullName>
    </recommendedName>
</protein>
<feature type="compositionally biased region" description="Basic and acidic residues" evidence="8">
    <location>
        <begin position="571"/>
        <end position="581"/>
    </location>
</feature>
<evidence type="ECO:0000256" key="8">
    <source>
        <dbReference type="SAM" id="MobiDB-lite"/>
    </source>
</evidence>
<feature type="region of interest" description="Disordered" evidence="8">
    <location>
        <begin position="106"/>
        <end position="339"/>
    </location>
</feature>
<keyword evidence="3 7" id="KW-0698">rRNA processing</keyword>
<evidence type="ECO:0000256" key="4">
    <source>
        <dbReference type="ARBA" id="ARBA00023242"/>
    </source>
</evidence>
<dbReference type="EMBL" id="JAAAID010000005">
    <property type="protein sequence ID" value="KAG0024742.1"/>
    <property type="molecule type" value="Genomic_DNA"/>
</dbReference>
<evidence type="ECO:0000313" key="10">
    <source>
        <dbReference type="Proteomes" id="UP000703661"/>
    </source>
</evidence>
<name>A0A9P6N4V9_9FUNG</name>
<feature type="compositionally biased region" description="Basic and acidic residues" evidence="8">
    <location>
        <begin position="594"/>
        <end position="638"/>
    </location>
</feature>
<keyword evidence="2 7" id="KW-0690">Ribosome biogenesis</keyword>
<evidence type="ECO:0000256" key="7">
    <source>
        <dbReference type="PIRNR" id="PIRNR017300"/>
    </source>
</evidence>
<evidence type="ECO:0000256" key="5">
    <source>
        <dbReference type="ARBA" id="ARBA00023274"/>
    </source>
</evidence>
<feature type="compositionally biased region" description="Acidic residues" evidence="8">
    <location>
        <begin position="111"/>
        <end position="160"/>
    </location>
</feature>
<comment type="subcellular location">
    <subcellularLocation>
        <location evidence="1 7">Nucleus</location>
        <location evidence="1 7">Nucleolus</location>
    </subcellularLocation>
</comment>
<evidence type="ECO:0000256" key="6">
    <source>
        <dbReference type="ARBA" id="ARBA00029455"/>
    </source>
</evidence>
<organism evidence="9 10">
    <name type="scientific">Entomortierella chlamydospora</name>
    <dbReference type="NCBI Taxonomy" id="101097"/>
    <lineage>
        <taxon>Eukaryota</taxon>
        <taxon>Fungi</taxon>
        <taxon>Fungi incertae sedis</taxon>
        <taxon>Mucoromycota</taxon>
        <taxon>Mortierellomycotina</taxon>
        <taxon>Mortierellomycetes</taxon>
        <taxon>Mortierellales</taxon>
        <taxon>Mortierellaceae</taxon>
        <taxon>Entomortierella</taxon>
    </lineage>
</organism>
<dbReference type="PANTHER" id="PTHR17039">
    <property type="entry name" value="U3 SMALL NUCLEOLAR RIBONUCLEOPROTEIN PROTEIN MPP10"/>
    <property type="match status" value="1"/>
</dbReference>
<keyword evidence="4 7" id="KW-0539">Nucleus</keyword>
<dbReference type="GO" id="GO:0032040">
    <property type="term" value="C:small-subunit processome"/>
    <property type="evidence" value="ECO:0007669"/>
    <property type="project" value="TreeGrafter"/>
</dbReference>
<dbReference type="GO" id="GO:0005732">
    <property type="term" value="C:sno(s)RNA-containing ribonucleoprotein complex"/>
    <property type="evidence" value="ECO:0007669"/>
    <property type="project" value="UniProtKB-UniRule"/>
</dbReference>
<keyword evidence="5 7" id="KW-0687">Ribonucleoprotein</keyword>
<dbReference type="InterPro" id="IPR012173">
    <property type="entry name" value="Mpp10"/>
</dbReference>
<gene>
    <name evidence="9" type="ORF">BGZ80_008900</name>
</gene>
<feature type="region of interest" description="Disordered" evidence="8">
    <location>
        <begin position="563"/>
        <end position="676"/>
    </location>
</feature>
<feature type="compositionally biased region" description="Basic residues" evidence="8">
    <location>
        <begin position="582"/>
        <end position="593"/>
    </location>
</feature>
<feature type="compositionally biased region" description="Acidic residues" evidence="8">
    <location>
        <begin position="318"/>
        <end position="335"/>
    </location>
</feature>
<feature type="compositionally biased region" description="Acidic residues" evidence="8">
    <location>
        <begin position="228"/>
        <end position="272"/>
    </location>
</feature>
<dbReference type="OrthoDB" id="445326at2759"/>
<proteinExistence type="inferred from homology"/>
<evidence type="ECO:0000256" key="2">
    <source>
        <dbReference type="ARBA" id="ARBA00022517"/>
    </source>
</evidence>
<feature type="compositionally biased region" description="Acidic residues" evidence="8">
    <location>
        <begin position="169"/>
        <end position="198"/>
    </location>
</feature>